<dbReference type="WBParaSite" id="PgE004_g003_t01">
    <property type="protein sequence ID" value="PgE004_g003_t01"/>
    <property type="gene ID" value="PgE004_g003"/>
</dbReference>
<feature type="transmembrane region" description="Helical" evidence="2">
    <location>
        <begin position="12"/>
        <end position="32"/>
    </location>
</feature>
<organism evidence="3 4">
    <name type="scientific">Parascaris univalens</name>
    <name type="common">Nematode worm</name>
    <dbReference type="NCBI Taxonomy" id="6257"/>
    <lineage>
        <taxon>Eukaryota</taxon>
        <taxon>Metazoa</taxon>
        <taxon>Ecdysozoa</taxon>
        <taxon>Nematoda</taxon>
        <taxon>Chromadorea</taxon>
        <taxon>Rhabditida</taxon>
        <taxon>Spirurina</taxon>
        <taxon>Ascaridomorpha</taxon>
        <taxon>Ascaridoidea</taxon>
        <taxon>Ascarididae</taxon>
        <taxon>Parascaris</taxon>
    </lineage>
</organism>
<protein>
    <submittedName>
        <fullName evidence="4">Uncharacterized protein</fullName>
    </submittedName>
</protein>
<evidence type="ECO:0000256" key="2">
    <source>
        <dbReference type="SAM" id="Phobius"/>
    </source>
</evidence>
<feature type="region of interest" description="Disordered" evidence="1">
    <location>
        <begin position="101"/>
        <end position="120"/>
    </location>
</feature>
<evidence type="ECO:0000313" key="4">
    <source>
        <dbReference type="WBParaSite" id="PgE004_g003_t01"/>
    </source>
</evidence>
<reference evidence="4" key="1">
    <citation type="submission" date="2022-11" db="UniProtKB">
        <authorList>
            <consortium name="WormBaseParasite"/>
        </authorList>
    </citation>
    <scope>IDENTIFICATION</scope>
</reference>
<sequence length="144" mass="16039">ASCMMNGSCAMSVLIGGSEFIGIFTVMVIMIITCKKSSRMVSSARSKEDEQLQDELSAETSKESSRLLYDAKRSLDRATNPSCDSTVTEVIHVPIGKAARDPVPVSTMTSKQNRKKDGRRTRGLFTVRFTEERHKNRIIPLSMY</sequence>
<evidence type="ECO:0000313" key="3">
    <source>
        <dbReference type="Proteomes" id="UP000887569"/>
    </source>
</evidence>
<accession>A0A914ZWL6</accession>
<evidence type="ECO:0000256" key="1">
    <source>
        <dbReference type="SAM" id="MobiDB-lite"/>
    </source>
</evidence>
<name>A0A914ZWL6_PARUN</name>
<proteinExistence type="predicted"/>
<keyword evidence="2" id="KW-0812">Transmembrane</keyword>
<dbReference type="Proteomes" id="UP000887569">
    <property type="component" value="Unplaced"/>
</dbReference>
<keyword evidence="3" id="KW-1185">Reference proteome</keyword>
<keyword evidence="2" id="KW-0472">Membrane</keyword>
<keyword evidence="2" id="KW-1133">Transmembrane helix</keyword>
<feature type="region of interest" description="Disordered" evidence="1">
    <location>
        <begin position="42"/>
        <end position="62"/>
    </location>
</feature>
<dbReference type="AlphaFoldDB" id="A0A914ZWL6"/>